<dbReference type="EMBL" id="CP022189">
    <property type="protein sequence ID" value="AWI83069.1"/>
    <property type="molecule type" value="Genomic_DNA"/>
</dbReference>
<dbReference type="Pfam" id="PF08809">
    <property type="entry name" value="DUF1799"/>
    <property type="match status" value="1"/>
</dbReference>
<dbReference type="KEGG" id="ypac:CEW88_04960"/>
<proteinExistence type="predicted"/>
<dbReference type="InterPro" id="IPR014915">
    <property type="entry name" value="Phage_TLS_TfmB"/>
</dbReference>
<evidence type="ECO:0000313" key="2">
    <source>
        <dbReference type="Proteomes" id="UP000244915"/>
    </source>
</evidence>
<reference evidence="1 2" key="1">
    <citation type="submission" date="2017-06" db="EMBL/GenBank/DDBJ databases">
        <title>Yangia sp. YSBP01 complete genome sequence.</title>
        <authorList>
            <person name="Woo J.-H."/>
            <person name="Kim H.-S."/>
        </authorList>
    </citation>
    <scope>NUCLEOTIDE SEQUENCE [LARGE SCALE GENOMIC DNA]</scope>
    <source>
        <strain evidence="1 2">YSBP01</strain>
    </source>
</reference>
<evidence type="ECO:0000313" key="1">
    <source>
        <dbReference type="EMBL" id="AWI83069.1"/>
    </source>
</evidence>
<sequence>MKWAGRAWALGTLDDDGRVTVELNSDAAFFGIDPAVLQAEPAPSEAVWEEHTAVVQAFLAIQTQWKVLPRFGDRPVWIGLDHGAAEAGLRLAGIEMTSEQWMELRVIEAGAKAVLNGD</sequence>
<accession>A0A2U8HAS3</accession>
<dbReference type="Proteomes" id="UP000244915">
    <property type="component" value="Chromosome 1"/>
</dbReference>
<dbReference type="OrthoDB" id="7363705at2"/>
<dbReference type="AlphaFoldDB" id="A0A2U8HAS3"/>
<protein>
    <submittedName>
        <fullName evidence="1">Uncharacterized protein</fullName>
    </submittedName>
</protein>
<name>A0A2U8HAS3_9RHOB</name>
<organism evidence="1 2">
    <name type="scientific">Alloyangia pacifica</name>
    <dbReference type="NCBI Taxonomy" id="311180"/>
    <lineage>
        <taxon>Bacteria</taxon>
        <taxon>Pseudomonadati</taxon>
        <taxon>Pseudomonadota</taxon>
        <taxon>Alphaproteobacteria</taxon>
        <taxon>Rhodobacterales</taxon>
        <taxon>Roseobacteraceae</taxon>
        <taxon>Alloyangia</taxon>
    </lineage>
</organism>
<gene>
    <name evidence="1" type="ORF">CEW88_04960</name>
</gene>